<evidence type="ECO:0000313" key="2">
    <source>
        <dbReference type="EMBL" id="GAJ08062.1"/>
    </source>
</evidence>
<organism evidence="2">
    <name type="scientific">marine sediment metagenome</name>
    <dbReference type="NCBI Taxonomy" id="412755"/>
    <lineage>
        <taxon>unclassified sequences</taxon>
        <taxon>metagenomes</taxon>
        <taxon>ecological metagenomes</taxon>
    </lineage>
</organism>
<protein>
    <submittedName>
        <fullName evidence="2">Uncharacterized protein</fullName>
    </submittedName>
</protein>
<proteinExistence type="predicted"/>
<comment type="caution">
    <text evidence="2">The sequence shown here is derived from an EMBL/GenBank/DDBJ whole genome shotgun (WGS) entry which is preliminary data.</text>
</comment>
<reference evidence="2" key="1">
    <citation type="journal article" date="2014" name="Front. Microbiol.">
        <title>High frequency of phylogenetically diverse reductive dehalogenase-homologous genes in deep subseafloor sedimentary metagenomes.</title>
        <authorList>
            <person name="Kawai M."/>
            <person name="Futagami T."/>
            <person name="Toyoda A."/>
            <person name="Takaki Y."/>
            <person name="Nishi S."/>
            <person name="Hori S."/>
            <person name="Arai W."/>
            <person name="Tsubouchi T."/>
            <person name="Morono Y."/>
            <person name="Uchiyama I."/>
            <person name="Ito T."/>
            <person name="Fujiyama A."/>
            <person name="Inagaki F."/>
            <person name="Takami H."/>
        </authorList>
    </citation>
    <scope>NUCLEOTIDE SEQUENCE</scope>
    <source>
        <strain evidence="2">Expedition CK06-06</strain>
    </source>
</reference>
<dbReference type="AlphaFoldDB" id="X1UWV2"/>
<evidence type="ECO:0000256" key="1">
    <source>
        <dbReference type="SAM" id="MobiDB-lite"/>
    </source>
</evidence>
<name>X1UWV2_9ZZZZ</name>
<accession>X1UWV2</accession>
<feature type="region of interest" description="Disordered" evidence="1">
    <location>
        <begin position="1"/>
        <end position="39"/>
    </location>
</feature>
<dbReference type="EMBL" id="BARW01025390">
    <property type="protein sequence ID" value="GAJ08062.1"/>
    <property type="molecule type" value="Genomic_DNA"/>
</dbReference>
<sequence>MPGKKIDLRESIKRERSEPKLISKSFKETEEKKEGQKEIKSEQPFDIQLKIKSTDEIIKLDVKNVELSMTE</sequence>
<gene>
    <name evidence="2" type="ORF">S12H4_41632</name>
</gene>
<feature type="non-terminal residue" evidence="2">
    <location>
        <position position="71"/>
    </location>
</feature>